<gene>
    <name evidence="1" type="ORF">HKBW3S43_01398</name>
</gene>
<reference evidence="1 2" key="1">
    <citation type="journal article" date="2020" name="Front. Microbiol.">
        <title>Single-cell genomics of novel Actinobacteria with the Wood-Ljungdahl pathway discovered in a serpentinizing system.</title>
        <authorList>
            <person name="Merino N."/>
            <person name="Kawai M."/>
            <person name="Boyd E.S."/>
            <person name="Colman D.R."/>
            <person name="McGlynn S.E."/>
            <person name="Nealson K.H."/>
            <person name="Kurokawa K."/>
            <person name="Hongoh Y."/>
        </authorList>
    </citation>
    <scope>NUCLEOTIDE SEQUENCE [LARGE SCALE GENOMIC DNA]</scope>
    <source>
        <strain evidence="1 2">S43</strain>
    </source>
</reference>
<evidence type="ECO:0000313" key="1">
    <source>
        <dbReference type="EMBL" id="GFP35609.1"/>
    </source>
</evidence>
<dbReference type="Proteomes" id="UP000576480">
    <property type="component" value="Unassembled WGS sequence"/>
</dbReference>
<proteinExistence type="predicted"/>
<evidence type="ECO:0000313" key="2">
    <source>
        <dbReference type="Proteomes" id="UP000576480"/>
    </source>
</evidence>
<comment type="caution">
    <text evidence="1">The sequence shown here is derived from an EMBL/GenBank/DDBJ whole genome shotgun (WGS) entry which is preliminary data.</text>
</comment>
<organism evidence="1 2">
    <name type="scientific">Candidatus Hakubella thermalkaliphila</name>
    <dbReference type="NCBI Taxonomy" id="2754717"/>
    <lineage>
        <taxon>Bacteria</taxon>
        <taxon>Bacillati</taxon>
        <taxon>Actinomycetota</taxon>
        <taxon>Actinomycetota incertae sedis</taxon>
        <taxon>Candidatus Hakubellales</taxon>
        <taxon>Candidatus Hakubellaceae</taxon>
        <taxon>Candidatus Hakubella</taxon>
    </lineage>
</organism>
<name>A0A6V8PSK0_9ACTN</name>
<dbReference type="AlphaFoldDB" id="A0A6V8PSK0"/>
<dbReference type="EMBL" id="BLSB01000150">
    <property type="protein sequence ID" value="GFP35609.1"/>
    <property type="molecule type" value="Genomic_DNA"/>
</dbReference>
<protein>
    <submittedName>
        <fullName evidence="1">Uncharacterized protein</fullName>
    </submittedName>
</protein>
<feature type="non-terminal residue" evidence="1">
    <location>
        <position position="21"/>
    </location>
</feature>
<sequence>MNGLQSGNFAAESVVKFTRIR</sequence>
<accession>A0A6V8PSK0</accession>